<feature type="region of interest" description="Disordered" evidence="1">
    <location>
        <begin position="1"/>
        <end position="32"/>
    </location>
</feature>
<evidence type="ECO:0000313" key="2">
    <source>
        <dbReference type="EMBL" id="GIG08173.1"/>
    </source>
</evidence>
<dbReference type="EMBL" id="BONI01000043">
    <property type="protein sequence ID" value="GIG08173.1"/>
    <property type="molecule type" value="Genomic_DNA"/>
</dbReference>
<dbReference type="Proteomes" id="UP000630887">
    <property type="component" value="Unassembled WGS sequence"/>
</dbReference>
<protein>
    <submittedName>
        <fullName evidence="2">Uncharacterized protein</fullName>
    </submittedName>
</protein>
<evidence type="ECO:0000313" key="3">
    <source>
        <dbReference type="Proteomes" id="UP000630887"/>
    </source>
</evidence>
<organism evidence="2 3">
    <name type="scientific">Catellatospora coxensis</name>
    <dbReference type="NCBI Taxonomy" id="310354"/>
    <lineage>
        <taxon>Bacteria</taxon>
        <taxon>Bacillati</taxon>
        <taxon>Actinomycetota</taxon>
        <taxon>Actinomycetes</taxon>
        <taxon>Micromonosporales</taxon>
        <taxon>Micromonosporaceae</taxon>
        <taxon>Catellatospora</taxon>
    </lineage>
</organism>
<dbReference type="AlphaFoldDB" id="A0A8J3KXX5"/>
<gene>
    <name evidence="2" type="ORF">Cco03nite_48730</name>
</gene>
<keyword evidence="3" id="KW-1185">Reference proteome</keyword>
<feature type="region of interest" description="Disordered" evidence="1">
    <location>
        <begin position="42"/>
        <end position="61"/>
    </location>
</feature>
<evidence type="ECO:0000256" key="1">
    <source>
        <dbReference type="SAM" id="MobiDB-lite"/>
    </source>
</evidence>
<reference evidence="2 3" key="1">
    <citation type="submission" date="2021-01" db="EMBL/GenBank/DDBJ databases">
        <title>Whole genome shotgun sequence of Catellatospora coxensis NBRC 107359.</title>
        <authorList>
            <person name="Komaki H."/>
            <person name="Tamura T."/>
        </authorList>
    </citation>
    <scope>NUCLEOTIDE SEQUENCE [LARGE SCALE GENOMIC DNA]</scope>
    <source>
        <strain evidence="2 3">NBRC 107359</strain>
    </source>
</reference>
<name>A0A8J3KXX5_9ACTN</name>
<proteinExistence type="predicted"/>
<sequence length="61" mass="6381">MAHANARQWLNAARRPGRCNNPAHVDPLTSSRPDCTVLGNALSRNAGGTGLPPDVTGARGY</sequence>
<accession>A0A8J3KXX5</accession>
<comment type="caution">
    <text evidence="2">The sequence shown here is derived from an EMBL/GenBank/DDBJ whole genome shotgun (WGS) entry which is preliminary data.</text>
</comment>